<gene>
    <name evidence="6" type="ORF">RxyAA322_28140</name>
</gene>
<dbReference type="GO" id="GO:1901678">
    <property type="term" value="P:iron coordination entity transport"/>
    <property type="evidence" value="ECO:0007669"/>
    <property type="project" value="UniProtKB-ARBA"/>
</dbReference>
<sequence>MMRTIEEIPVVENDLSRRDFLFGSAAVLLLGGCGGGGGEPAADTRVVEHKFGRTELPPDPDRVVTVGFNEADFALALGVVPVGVRDFIGPFREEERPWAREELGGARPKLVGGEEINYEAVAALEPDLILGVYSFVDRDGYELLSEIAPTVAQPARYPDGGTPWQEQTLITGRALGREERAREVVAGVERRFERARSEHPEFAGKVMPVVFATEGQFYVLGPDDLRTRLFTALGFEMPERTGPISRERVDLLDRDVVVFIGTDRKTLENDELLRSLDAVREGRVVYFGDFATDFAGALGYSSPLSLPFALEIAVPRLAAAVAR</sequence>
<keyword evidence="4" id="KW-0732">Signal</keyword>
<dbReference type="Gene3D" id="3.40.50.1980">
    <property type="entry name" value="Nitrogenase molybdenum iron protein domain"/>
    <property type="match status" value="2"/>
</dbReference>
<dbReference type="GO" id="GO:0030288">
    <property type="term" value="C:outer membrane-bounded periplasmic space"/>
    <property type="evidence" value="ECO:0007669"/>
    <property type="project" value="TreeGrafter"/>
</dbReference>
<dbReference type="SUPFAM" id="SSF53807">
    <property type="entry name" value="Helical backbone' metal receptor"/>
    <property type="match status" value="1"/>
</dbReference>
<organism evidence="6 7">
    <name type="scientific">Rubrobacter xylanophilus</name>
    <dbReference type="NCBI Taxonomy" id="49319"/>
    <lineage>
        <taxon>Bacteria</taxon>
        <taxon>Bacillati</taxon>
        <taxon>Actinomycetota</taxon>
        <taxon>Rubrobacteria</taxon>
        <taxon>Rubrobacterales</taxon>
        <taxon>Rubrobacteraceae</taxon>
        <taxon>Rubrobacter</taxon>
    </lineage>
</organism>
<dbReference type="Proteomes" id="UP000318065">
    <property type="component" value="Chromosome"/>
</dbReference>
<accession>A0A510HLS7</accession>
<dbReference type="PROSITE" id="PS51318">
    <property type="entry name" value="TAT"/>
    <property type="match status" value="1"/>
</dbReference>
<evidence type="ECO:0000256" key="1">
    <source>
        <dbReference type="ARBA" id="ARBA00004196"/>
    </source>
</evidence>
<evidence type="ECO:0000256" key="4">
    <source>
        <dbReference type="ARBA" id="ARBA00022729"/>
    </source>
</evidence>
<evidence type="ECO:0000256" key="2">
    <source>
        <dbReference type="ARBA" id="ARBA00008814"/>
    </source>
</evidence>
<comment type="subcellular location">
    <subcellularLocation>
        <location evidence="1">Cell envelope</location>
    </subcellularLocation>
</comment>
<protein>
    <submittedName>
        <fullName evidence="6">ABC transporter substrate-binding protein</fullName>
    </submittedName>
</protein>
<dbReference type="EMBL" id="AP019791">
    <property type="protein sequence ID" value="BBL80960.1"/>
    <property type="molecule type" value="Genomic_DNA"/>
</dbReference>
<dbReference type="CDD" id="cd01146">
    <property type="entry name" value="FhuD"/>
    <property type="match status" value="1"/>
</dbReference>
<keyword evidence="3" id="KW-0813">Transport</keyword>
<dbReference type="PANTHER" id="PTHR30532:SF24">
    <property type="entry name" value="FERRIC ENTEROBACTIN-BINDING PERIPLASMIC PROTEIN FEPB"/>
    <property type="match status" value="1"/>
</dbReference>
<dbReference type="OrthoDB" id="1846031at2"/>
<name>A0A510HLS7_9ACTN</name>
<dbReference type="Pfam" id="PF01497">
    <property type="entry name" value="Peripla_BP_2"/>
    <property type="match status" value="1"/>
</dbReference>
<reference evidence="6" key="1">
    <citation type="journal article" date="2019" name="Microbiol. Resour. Announc.">
        <title>Complete Genome Sequence of Rubrobacter xylanophilus Strain AA3-22, Isolated from Arima Onsen in Japan.</title>
        <authorList>
            <person name="Tomariguchi N."/>
            <person name="Miyazaki K."/>
        </authorList>
    </citation>
    <scope>NUCLEOTIDE SEQUENCE [LARGE SCALE GENOMIC DNA]</scope>
    <source>
        <strain evidence="6">AA3-22</strain>
    </source>
</reference>
<comment type="similarity">
    <text evidence="2">Belongs to the bacterial solute-binding protein 8 family.</text>
</comment>
<evidence type="ECO:0000259" key="5">
    <source>
        <dbReference type="PROSITE" id="PS50983"/>
    </source>
</evidence>
<dbReference type="InterPro" id="IPR002491">
    <property type="entry name" value="ABC_transptr_periplasmic_BD"/>
</dbReference>
<keyword evidence="7" id="KW-1185">Reference proteome</keyword>
<evidence type="ECO:0000313" key="6">
    <source>
        <dbReference type="EMBL" id="BBL80960.1"/>
    </source>
</evidence>
<proteinExistence type="inferred from homology"/>
<dbReference type="InterPro" id="IPR006311">
    <property type="entry name" value="TAT_signal"/>
</dbReference>
<feature type="domain" description="Fe/B12 periplasmic-binding" evidence="5">
    <location>
        <begin position="62"/>
        <end position="321"/>
    </location>
</feature>
<evidence type="ECO:0000313" key="7">
    <source>
        <dbReference type="Proteomes" id="UP000318065"/>
    </source>
</evidence>
<evidence type="ECO:0000256" key="3">
    <source>
        <dbReference type="ARBA" id="ARBA00022448"/>
    </source>
</evidence>
<dbReference type="InterPro" id="IPR051313">
    <property type="entry name" value="Bact_iron-sidero_bind"/>
</dbReference>
<dbReference type="AlphaFoldDB" id="A0A510HLS7"/>
<dbReference type="PANTHER" id="PTHR30532">
    <property type="entry name" value="IRON III DICITRATE-BINDING PERIPLASMIC PROTEIN"/>
    <property type="match status" value="1"/>
</dbReference>
<dbReference type="PROSITE" id="PS50983">
    <property type="entry name" value="FE_B12_PBP"/>
    <property type="match status" value="1"/>
</dbReference>
<dbReference type="PROSITE" id="PS51257">
    <property type="entry name" value="PROKAR_LIPOPROTEIN"/>
    <property type="match status" value="1"/>
</dbReference>